<feature type="transmembrane region" description="Helical" evidence="7">
    <location>
        <begin position="70"/>
        <end position="93"/>
    </location>
</feature>
<dbReference type="GO" id="GO:0005886">
    <property type="term" value="C:plasma membrane"/>
    <property type="evidence" value="ECO:0007669"/>
    <property type="project" value="UniProtKB-SubCell"/>
</dbReference>
<evidence type="ECO:0000256" key="2">
    <source>
        <dbReference type="ARBA" id="ARBA00022475"/>
    </source>
</evidence>
<dbReference type="PANTHER" id="PTHR36115">
    <property type="entry name" value="PROLINE-RICH ANTIGEN HOMOLOG-RELATED"/>
    <property type="match status" value="1"/>
</dbReference>
<keyword evidence="2" id="KW-1003">Cell membrane</keyword>
<dbReference type="InterPro" id="IPR051791">
    <property type="entry name" value="Pra-immunoreactive"/>
</dbReference>
<dbReference type="InterPro" id="IPR016795">
    <property type="entry name" value="UCP021697"/>
</dbReference>
<evidence type="ECO:0000256" key="6">
    <source>
        <dbReference type="SAM" id="MobiDB-lite"/>
    </source>
</evidence>
<comment type="caution">
    <text evidence="9">The sequence shown here is derived from an EMBL/GenBank/DDBJ whole genome shotgun (WGS) entry which is preliminary data.</text>
</comment>
<dbReference type="RefSeq" id="WP_167992467.1">
    <property type="nucleotide sequence ID" value="NZ_JAATJL010000001.1"/>
</dbReference>
<evidence type="ECO:0000256" key="4">
    <source>
        <dbReference type="ARBA" id="ARBA00022989"/>
    </source>
</evidence>
<dbReference type="Pfam" id="PF06271">
    <property type="entry name" value="RDD"/>
    <property type="match status" value="1"/>
</dbReference>
<keyword evidence="3 7" id="KW-0812">Transmembrane</keyword>
<name>A0A846RLW9_9MICC</name>
<feature type="region of interest" description="Disordered" evidence="6">
    <location>
        <begin position="1"/>
        <end position="37"/>
    </location>
</feature>
<protein>
    <submittedName>
        <fullName evidence="9">Putative RDD family membrane protein YckC</fullName>
    </submittedName>
</protein>
<reference evidence="9 10" key="1">
    <citation type="submission" date="2020-03" db="EMBL/GenBank/DDBJ databases">
        <title>Sequencing the genomes of 1000 actinobacteria strains.</title>
        <authorList>
            <person name="Klenk H.-P."/>
        </authorList>
    </citation>
    <scope>NUCLEOTIDE SEQUENCE [LARGE SCALE GENOMIC DNA]</scope>
    <source>
        <strain evidence="9 10">DSM 16403</strain>
    </source>
</reference>
<evidence type="ECO:0000256" key="5">
    <source>
        <dbReference type="ARBA" id="ARBA00023136"/>
    </source>
</evidence>
<evidence type="ECO:0000256" key="3">
    <source>
        <dbReference type="ARBA" id="ARBA00022692"/>
    </source>
</evidence>
<feature type="domain" description="RDD" evidence="8">
    <location>
        <begin position="40"/>
        <end position="138"/>
    </location>
</feature>
<keyword evidence="5 7" id="KW-0472">Membrane</keyword>
<dbReference type="Proteomes" id="UP000547458">
    <property type="component" value="Unassembled WGS sequence"/>
</dbReference>
<dbReference type="PIRSF" id="PIRSF021697">
    <property type="entry name" value="UCP021697"/>
    <property type="match status" value="1"/>
</dbReference>
<comment type="subcellular location">
    <subcellularLocation>
        <location evidence="1">Cell membrane</location>
        <topology evidence="1">Multi-pass membrane protein</topology>
    </subcellularLocation>
</comment>
<evidence type="ECO:0000256" key="7">
    <source>
        <dbReference type="SAM" id="Phobius"/>
    </source>
</evidence>
<evidence type="ECO:0000313" key="10">
    <source>
        <dbReference type="Proteomes" id="UP000547458"/>
    </source>
</evidence>
<dbReference type="InterPro" id="IPR010432">
    <property type="entry name" value="RDD"/>
</dbReference>
<organism evidence="9 10">
    <name type="scientific">Arthrobacter pigmenti</name>
    <dbReference type="NCBI Taxonomy" id="271432"/>
    <lineage>
        <taxon>Bacteria</taxon>
        <taxon>Bacillati</taxon>
        <taxon>Actinomycetota</taxon>
        <taxon>Actinomycetes</taxon>
        <taxon>Micrococcales</taxon>
        <taxon>Micrococcaceae</taxon>
        <taxon>Arthrobacter</taxon>
    </lineage>
</organism>
<feature type="transmembrane region" description="Helical" evidence="7">
    <location>
        <begin position="105"/>
        <end position="126"/>
    </location>
</feature>
<sequence length="146" mass="15672">MVDRRDISSWLEGPPSRGEGHWPGKRLGRPREGGGSIARPGPRLGALAVDWALCSLISAAFFNYDGLATLGIFALEQMILVGTLGYSVGHRLFGMQVQGLNGRAAGLGAAIVRTVLICLVIPAVVFDEDQRGLHDRAARTVLVRIR</sequence>
<dbReference type="PANTHER" id="PTHR36115:SF6">
    <property type="entry name" value="PROLINE-RICH ANTIGEN HOMOLOG"/>
    <property type="match status" value="1"/>
</dbReference>
<evidence type="ECO:0000313" key="9">
    <source>
        <dbReference type="EMBL" id="NJC22109.1"/>
    </source>
</evidence>
<evidence type="ECO:0000259" key="8">
    <source>
        <dbReference type="Pfam" id="PF06271"/>
    </source>
</evidence>
<gene>
    <name evidence="9" type="ORF">BJ994_001185</name>
</gene>
<accession>A0A846RLW9</accession>
<keyword evidence="4 7" id="KW-1133">Transmembrane helix</keyword>
<dbReference type="EMBL" id="JAATJL010000001">
    <property type="protein sequence ID" value="NJC22109.1"/>
    <property type="molecule type" value="Genomic_DNA"/>
</dbReference>
<dbReference type="AlphaFoldDB" id="A0A846RLW9"/>
<proteinExistence type="predicted"/>
<keyword evidence="10" id="KW-1185">Reference proteome</keyword>
<evidence type="ECO:0000256" key="1">
    <source>
        <dbReference type="ARBA" id="ARBA00004651"/>
    </source>
</evidence>